<feature type="compositionally biased region" description="Basic and acidic residues" evidence="1">
    <location>
        <begin position="15"/>
        <end position="30"/>
    </location>
</feature>
<reference evidence="2" key="3">
    <citation type="submission" date="2023-05" db="EMBL/GenBank/DDBJ databases">
        <authorList>
            <person name="Smith C.H."/>
        </authorList>
    </citation>
    <scope>NUCLEOTIDE SEQUENCE</scope>
    <source>
        <strain evidence="2">CHS0354</strain>
        <tissue evidence="2">Mantle</tissue>
    </source>
</reference>
<evidence type="ECO:0000313" key="3">
    <source>
        <dbReference type="Proteomes" id="UP001195483"/>
    </source>
</evidence>
<comment type="caution">
    <text evidence="2">The sequence shown here is derived from an EMBL/GenBank/DDBJ whole genome shotgun (WGS) entry which is preliminary data.</text>
</comment>
<dbReference type="AlphaFoldDB" id="A0AAE0RV32"/>
<proteinExistence type="predicted"/>
<reference evidence="2" key="2">
    <citation type="journal article" date="2021" name="Genome Biol. Evol.">
        <title>Developing a high-quality reference genome for a parasitic bivalve with doubly uniparental inheritance (Bivalvia: Unionida).</title>
        <authorList>
            <person name="Smith C.H."/>
        </authorList>
    </citation>
    <scope>NUCLEOTIDE SEQUENCE</scope>
    <source>
        <strain evidence="2">CHS0354</strain>
        <tissue evidence="2">Mantle</tissue>
    </source>
</reference>
<feature type="region of interest" description="Disordered" evidence="1">
    <location>
        <begin position="15"/>
        <end position="43"/>
    </location>
</feature>
<reference evidence="2" key="1">
    <citation type="journal article" date="2021" name="Genome Biol. Evol.">
        <title>A High-Quality Reference Genome for a Parasitic Bivalve with Doubly Uniparental Inheritance (Bivalvia: Unionida).</title>
        <authorList>
            <person name="Smith C.H."/>
        </authorList>
    </citation>
    <scope>NUCLEOTIDE SEQUENCE</scope>
    <source>
        <strain evidence="2">CHS0354</strain>
    </source>
</reference>
<protein>
    <submittedName>
        <fullName evidence="2">Uncharacterized protein</fullName>
    </submittedName>
</protein>
<sequence length="114" mass="12387">MSRFFTALKNLFSRKNDKASQTKSQTHDDSYPDVAGNDDAAAGKSSMYENIDVDNGQLSVATDSSKADSNTDQLNYVELDFGKKGKKKGKSGKSVKIIGAGSSVEYTEIQIQHE</sequence>
<accession>A0AAE0RV32</accession>
<gene>
    <name evidence="2" type="ORF">CHS0354_013425</name>
</gene>
<evidence type="ECO:0000313" key="2">
    <source>
        <dbReference type="EMBL" id="KAK3580146.1"/>
    </source>
</evidence>
<keyword evidence="3" id="KW-1185">Reference proteome</keyword>
<dbReference type="Proteomes" id="UP001195483">
    <property type="component" value="Unassembled WGS sequence"/>
</dbReference>
<dbReference type="EMBL" id="JAEAOA010000817">
    <property type="protein sequence ID" value="KAK3580146.1"/>
    <property type="molecule type" value="Genomic_DNA"/>
</dbReference>
<evidence type="ECO:0000256" key="1">
    <source>
        <dbReference type="SAM" id="MobiDB-lite"/>
    </source>
</evidence>
<organism evidence="2 3">
    <name type="scientific">Potamilus streckersoni</name>
    <dbReference type="NCBI Taxonomy" id="2493646"/>
    <lineage>
        <taxon>Eukaryota</taxon>
        <taxon>Metazoa</taxon>
        <taxon>Spiralia</taxon>
        <taxon>Lophotrochozoa</taxon>
        <taxon>Mollusca</taxon>
        <taxon>Bivalvia</taxon>
        <taxon>Autobranchia</taxon>
        <taxon>Heteroconchia</taxon>
        <taxon>Palaeoheterodonta</taxon>
        <taxon>Unionida</taxon>
        <taxon>Unionoidea</taxon>
        <taxon>Unionidae</taxon>
        <taxon>Ambleminae</taxon>
        <taxon>Lampsilini</taxon>
        <taxon>Potamilus</taxon>
    </lineage>
</organism>
<name>A0AAE0RV32_9BIVA</name>